<organism evidence="6 7">
    <name type="scientific">Flavobacterium cerinum</name>
    <dbReference type="NCBI Taxonomy" id="2502784"/>
    <lineage>
        <taxon>Bacteria</taxon>
        <taxon>Pseudomonadati</taxon>
        <taxon>Bacteroidota</taxon>
        <taxon>Flavobacteriia</taxon>
        <taxon>Flavobacteriales</taxon>
        <taxon>Flavobacteriaceae</taxon>
        <taxon>Flavobacterium</taxon>
    </lineage>
</organism>
<proteinExistence type="predicted"/>
<dbReference type="Pfam" id="PF00654">
    <property type="entry name" value="Voltage_CLC"/>
    <property type="match status" value="1"/>
</dbReference>
<dbReference type="GO" id="GO:0016020">
    <property type="term" value="C:membrane"/>
    <property type="evidence" value="ECO:0007669"/>
    <property type="project" value="UniProtKB-SubCell"/>
</dbReference>
<feature type="transmembrane region" description="Helical" evidence="5">
    <location>
        <begin position="368"/>
        <end position="387"/>
    </location>
</feature>
<keyword evidence="4 5" id="KW-0472">Membrane</keyword>
<dbReference type="Proteomes" id="UP000287527">
    <property type="component" value="Unassembled WGS sequence"/>
</dbReference>
<dbReference type="OrthoDB" id="9767361at2"/>
<feature type="transmembrane region" description="Helical" evidence="5">
    <location>
        <begin position="217"/>
        <end position="235"/>
    </location>
</feature>
<protein>
    <submittedName>
        <fullName evidence="6">Chloride channel protein</fullName>
    </submittedName>
</protein>
<feature type="transmembrane region" description="Helical" evidence="5">
    <location>
        <begin position="319"/>
        <end position="348"/>
    </location>
</feature>
<feature type="transmembrane region" description="Helical" evidence="5">
    <location>
        <begin position="12"/>
        <end position="36"/>
    </location>
</feature>
<dbReference type="PRINTS" id="PR00762">
    <property type="entry name" value="CLCHANNEL"/>
</dbReference>
<dbReference type="PANTHER" id="PTHR43427:SF12">
    <property type="entry name" value="CHLORIDE TRANSPORTER"/>
    <property type="match status" value="1"/>
</dbReference>
<feature type="transmembrane region" description="Helical" evidence="5">
    <location>
        <begin position="90"/>
        <end position="109"/>
    </location>
</feature>
<dbReference type="EMBL" id="SBII01000009">
    <property type="protein sequence ID" value="RWW98938.1"/>
    <property type="molecule type" value="Genomic_DNA"/>
</dbReference>
<dbReference type="Gene3D" id="1.10.3080.10">
    <property type="entry name" value="Clc chloride channel"/>
    <property type="match status" value="1"/>
</dbReference>
<dbReference type="CDD" id="cd03682">
    <property type="entry name" value="ClC_sycA_like"/>
    <property type="match status" value="1"/>
</dbReference>
<evidence type="ECO:0000313" key="7">
    <source>
        <dbReference type="Proteomes" id="UP000287527"/>
    </source>
</evidence>
<dbReference type="InterPro" id="IPR001807">
    <property type="entry name" value="ClC"/>
</dbReference>
<evidence type="ECO:0000313" key="6">
    <source>
        <dbReference type="EMBL" id="RWW98938.1"/>
    </source>
</evidence>
<dbReference type="InterPro" id="IPR050368">
    <property type="entry name" value="ClC-type_chloride_channel"/>
</dbReference>
<comment type="caution">
    <text evidence="6">The sequence shown here is derived from an EMBL/GenBank/DDBJ whole genome shotgun (WGS) entry which is preliminary data.</text>
</comment>
<dbReference type="GO" id="GO:0015108">
    <property type="term" value="F:chloride transmembrane transporter activity"/>
    <property type="evidence" value="ECO:0007669"/>
    <property type="project" value="InterPro"/>
</dbReference>
<feature type="transmembrane region" description="Helical" evidence="5">
    <location>
        <begin position="143"/>
        <end position="168"/>
    </location>
</feature>
<accession>A0A444H6V7</accession>
<dbReference type="InterPro" id="IPR014743">
    <property type="entry name" value="Cl-channel_core"/>
</dbReference>
<keyword evidence="7" id="KW-1185">Reference proteome</keyword>
<evidence type="ECO:0000256" key="4">
    <source>
        <dbReference type="ARBA" id="ARBA00023136"/>
    </source>
</evidence>
<evidence type="ECO:0000256" key="3">
    <source>
        <dbReference type="ARBA" id="ARBA00022989"/>
    </source>
</evidence>
<dbReference type="PANTHER" id="PTHR43427">
    <property type="entry name" value="CHLORIDE CHANNEL PROTEIN CLC-E"/>
    <property type="match status" value="1"/>
</dbReference>
<gene>
    <name evidence="6" type="ORF">EPI11_12780</name>
</gene>
<evidence type="ECO:0000256" key="5">
    <source>
        <dbReference type="SAM" id="Phobius"/>
    </source>
</evidence>
<reference evidence="6 7" key="1">
    <citation type="submission" date="2019-01" db="EMBL/GenBank/DDBJ databases">
        <title>Flavobacterium sp. nov.,isolated from freshwater.</title>
        <authorList>
            <person name="Zhang R."/>
            <person name="Du Z.-J."/>
        </authorList>
    </citation>
    <scope>NUCLEOTIDE SEQUENCE [LARGE SCALE GENOMIC DNA]</scope>
    <source>
        <strain evidence="6 7">1E403</strain>
    </source>
</reference>
<feature type="transmembrane region" description="Helical" evidence="5">
    <location>
        <begin position="180"/>
        <end position="201"/>
    </location>
</feature>
<keyword evidence="3 5" id="KW-1133">Transmembrane helix</keyword>
<evidence type="ECO:0000256" key="1">
    <source>
        <dbReference type="ARBA" id="ARBA00004141"/>
    </source>
</evidence>
<sequence length="419" mass="45817">MTTLQQIPFLLYLFKWVFFAIIIGTIVGSVSAFFLTSLNWITNWRENHVWVIALLPLGGLFIGLMYHYWGTSVVKGNNQLLEELHSPKQIIPLKMAPLILVGTLITHLFGGSAGREGTAVQMGGAIADQFTHLFQLSDPDRKIIIIMGISAGFASVFGTPLAGAIFALEIMVLGRVRYEAILPSFLVALIASYTCTTWNVSHTHYSIPYIPKINPELFFYTIGAGILFGITALVFSKSTHFFSKLFKDRIKYAPLRPFIGGIIIALIVWQLGTTKYIGLGIPTITEAFNYNLPVYDFILKLLLTAFTLGAGFKGGEVTPLFFIGATLGNALFLFVPLPIALLAGMGFVAVFSGATNTPIACTIMGMELFGIECGLYIGLASIAAYLCSGHTGIYSSQIIGGPKHHLYNRIKKRLNALKQ</sequence>
<feature type="transmembrane region" description="Helical" evidence="5">
    <location>
        <begin position="255"/>
        <end position="272"/>
    </location>
</feature>
<dbReference type="SUPFAM" id="SSF81340">
    <property type="entry name" value="Clc chloride channel"/>
    <property type="match status" value="1"/>
</dbReference>
<name>A0A444H6V7_9FLAO</name>
<dbReference type="AlphaFoldDB" id="A0A444H6V7"/>
<evidence type="ECO:0000256" key="2">
    <source>
        <dbReference type="ARBA" id="ARBA00022692"/>
    </source>
</evidence>
<keyword evidence="2 5" id="KW-0812">Transmembrane</keyword>
<comment type="subcellular location">
    <subcellularLocation>
        <location evidence="1">Membrane</location>
        <topology evidence="1">Multi-pass membrane protein</topology>
    </subcellularLocation>
</comment>
<feature type="transmembrane region" description="Helical" evidence="5">
    <location>
        <begin position="48"/>
        <end position="69"/>
    </location>
</feature>